<evidence type="ECO:0000313" key="2">
    <source>
        <dbReference type="EMBL" id="OOK74787.1"/>
    </source>
</evidence>
<dbReference type="GO" id="GO:0044550">
    <property type="term" value="P:secondary metabolite biosynthetic process"/>
    <property type="evidence" value="ECO:0007669"/>
    <property type="project" value="TreeGrafter"/>
</dbReference>
<dbReference type="GO" id="GO:0043041">
    <property type="term" value="P:amino acid activation for nonribosomal peptide biosynthetic process"/>
    <property type="evidence" value="ECO:0007669"/>
    <property type="project" value="TreeGrafter"/>
</dbReference>
<organism evidence="2 3">
    <name type="scientific">Mycobacterium kansasii</name>
    <dbReference type="NCBI Taxonomy" id="1768"/>
    <lineage>
        <taxon>Bacteria</taxon>
        <taxon>Bacillati</taxon>
        <taxon>Actinomycetota</taxon>
        <taxon>Actinomycetes</taxon>
        <taxon>Mycobacteriales</taxon>
        <taxon>Mycobacteriaceae</taxon>
        <taxon>Mycobacterium</taxon>
    </lineage>
</organism>
<dbReference type="SUPFAM" id="SSF56801">
    <property type="entry name" value="Acetyl-CoA synthetase-like"/>
    <property type="match status" value="1"/>
</dbReference>
<accession>A0A1V3X6T6</accession>
<dbReference type="Gene3D" id="3.30.300.30">
    <property type="match status" value="1"/>
</dbReference>
<feature type="compositionally biased region" description="Basic and acidic residues" evidence="1">
    <location>
        <begin position="12"/>
        <end position="26"/>
    </location>
</feature>
<name>A0A1V3X6T6_MYCKA</name>
<dbReference type="EMBL" id="MVBN01000004">
    <property type="protein sequence ID" value="OOK74787.1"/>
    <property type="molecule type" value="Genomic_DNA"/>
</dbReference>
<dbReference type="GO" id="GO:0031177">
    <property type="term" value="F:phosphopantetheine binding"/>
    <property type="evidence" value="ECO:0007669"/>
    <property type="project" value="TreeGrafter"/>
</dbReference>
<dbReference type="Proteomes" id="UP000188532">
    <property type="component" value="Unassembled WGS sequence"/>
</dbReference>
<comment type="caution">
    <text evidence="2">The sequence shown here is derived from an EMBL/GenBank/DDBJ whole genome shotgun (WGS) entry which is preliminary data.</text>
</comment>
<dbReference type="AlphaFoldDB" id="A0A1V3X6T6"/>
<dbReference type="PANTHER" id="PTHR45527">
    <property type="entry name" value="NONRIBOSOMAL PEPTIDE SYNTHETASE"/>
    <property type="match status" value="1"/>
</dbReference>
<evidence type="ECO:0000256" key="1">
    <source>
        <dbReference type="SAM" id="MobiDB-lite"/>
    </source>
</evidence>
<reference evidence="2 3" key="1">
    <citation type="submission" date="2017-02" db="EMBL/GenBank/DDBJ databases">
        <title>Complete genome sequences of Mycobacterium kansasii strains isolated from rhesus macaques.</title>
        <authorList>
            <person name="Panda A."/>
            <person name="Nagaraj S."/>
            <person name="Zhao X."/>
            <person name="Tettelin H."/>
            <person name="Detolla L.J."/>
        </authorList>
    </citation>
    <scope>NUCLEOTIDE SEQUENCE [LARGE SCALE GENOMIC DNA]</scope>
    <source>
        <strain evidence="2 3">11-3469</strain>
    </source>
</reference>
<dbReference type="PANTHER" id="PTHR45527:SF1">
    <property type="entry name" value="FATTY ACID SYNTHASE"/>
    <property type="match status" value="1"/>
</dbReference>
<feature type="region of interest" description="Disordered" evidence="1">
    <location>
        <begin position="1"/>
        <end position="35"/>
    </location>
</feature>
<evidence type="ECO:0000313" key="3">
    <source>
        <dbReference type="Proteomes" id="UP000188532"/>
    </source>
</evidence>
<sequence length="134" mass="14783">MPPTGPTPGIHHHPDLLTHPRPDRPHLHPHPHPTHTALTNVYLPTHPLHDITNYANNPSAIELITQIRRHAATQLPPHMIPAAIMTIDALPLTLNGKLDRQALPTPQFVSDKTYRAPATTTNTHWPPSSAKSSD</sequence>
<feature type="compositionally biased region" description="Polar residues" evidence="1">
    <location>
        <begin position="118"/>
        <end position="134"/>
    </location>
</feature>
<protein>
    <submittedName>
        <fullName evidence="2">Putative non-ribosomal peptide synthetase</fullName>
    </submittedName>
</protein>
<gene>
    <name evidence="2" type="ORF">BZL29_4566</name>
</gene>
<dbReference type="InterPro" id="IPR045851">
    <property type="entry name" value="AMP-bd_C_sf"/>
</dbReference>
<dbReference type="GO" id="GO:0005829">
    <property type="term" value="C:cytosol"/>
    <property type="evidence" value="ECO:0007669"/>
    <property type="project" value="TreeGrafter"/>
</dbReference>
<feature type="region of interest" description="Disordered" evidence="1">
    <location>
        <begin position="107"/>
        <end position="134"/>
    </location>
</feature>
<proteinExistence type="predicted"/>